<protein>
    <recommendedName>
        <fullName evidence="2">DUF7082 domain-containing protein</fullName>
    </recommendedName>
</protein>
<evidence type="ECO:0000256" key="1">
    <source>
        <dbReference type="SAM" id="MobiDB-lite"/>
    </source>
</evidence>
<dbReference type="AlphaFoldDB" id="A0A1Y2HT86"/>
<dbReference type="STRING" id="765915.A0A1Y2HT86"/>
<gene>
    <name evidence="3" type="ORF">BCR44DRAFT_137708</name>
</gene>
<dbReference type="InterPro" id="IPR055509">
    <property type="entry name" value="DUF7082"/>
</dbReference>
<accession>A0A1Y2HT86</accession>
<feature type="non-terminal residue" evidence="3">
    <location>
        <position position="198"/>
    </location>
</feature>
<dbReference type="OrthoDB" id="1751210at2759"/>
<reference evidence="3 4" key="1">
    <citation type="submission" date="2016-07" db="EMBL/GenBank/DDBJ databases">
        <title>Pervasive Adenine N6-methylation of Active Genes in Fungi.</title>
        <authorList>
            <consortium name="DOE Joint Genome Institute"/>
            <person name="Mondo S.J."/>
            <person name="Dannebaum R.O."/>
            <person name="Kuo R.C."/>
            <person name="Labutti K."/>
            <person name="Haridas S."/>
            <person name="Kuo A."/>
            <person name="Salamov A."/>
            <person name="Ahrendt S.R."/>
            <person name="Lipzen A."/>
            <person name="Sullivan W."/>
            <person name="Andreopoulos W.B."/>
            <person name="Clum A."/>
            <person name="Lindquist E."/>
            <person name="Daum C."/>
            <person name="Ramamoorthy G.K."/>
            <person name="Gryganskyi A."/>
            <person name="Culley D."/>
            <person name="Magnuson J.K."/>
            <person name="James T.Y."/>
            <person name="O'Malley M.A."/>
            <person name="Stajich J.E."/>
            <person name="Spatafora J.W."/>
            <person name="Visel A."/>
            <person name="Grigoriev I.V."/>
        </authorList>
    </citation>
    <scope>NUCLEOTIDE SEQUENCE [LARGE SCALE GENOMIC DNA]</scope>
    <source>
        <strain evidence="3 4">PL171</strain>
    </source>
</reference>
<feature type="domain" description="DUF7082" evidence="2">
    <location>
        <begin position="15"/>
        <end position="115"/>
    </location>
</feature>
<feature type="region of interest" description="Disordered" evidence="1">
    <location>
        <begin position="145"/>
        <end position="198"/>
    </location>
</feature>
<dbReference type="PANTHER" id="PTHR39463">
    <property type="entry name" value="MEDUSA"/>
    <property type="match status" value="1"/>
</dbReference>
<sequence length="198" mass="21757">MAEYNPNAGTPAGHGPLVSCIWWAERNGWFMTSVDYIRMMEGMVKKRFSIDEKNRIRRNMETFRPVAVHKPRSENAQGARFFRTVMQFGDPKPRKIEKDIKVFRWNVLEDGIIKLVTKWSLRKSDLLDPNAQVEAPAAEAAAAAAAAADAGPAADQNPRPPTPAAGAAARNNFDRDNSPLSSPPPSDPPAFAVTANNS</sequence>
<comment type="caution">
    <text evidence="3">The sequence shown here is derived from an EMBL/GenBank/DDBJ whole genome shotgun (WGS) entry which is preliminary data.</text>
</comment>
<name>A0A1Y2HT86_9FUNG</name>
<dbReference type="EMBL" id="MCFL01000011">
    <property type="protein sequence ID" value="ORZ37810.1"/>
    <property type="molecule type" value="Genomic_DNA"/>
</dbReference>
<feature type="compositionally biased region" description="Low complexity" evidence="1">
    <location>
        <begin position="145"/>
        <end position="155"/>
    </location>
</feature>
<keyword evidence="4" id="KW-1185">Reference proteome</keyword>
<evidence type="ECO:0000313" key="3">
    <source>
        <dbReference type="EMBL" id="ORZ37810.1"/>
    </source>
</evidence>
<proteinExistence type="predicted"/>
<organism evidence="3 4">
    <name type="scientific">Catenaria anguillulae PL171</name>
    <dbReference type="NCBI Taxonomy" id="765915"/>
    <lineage>
        <taxon>Eukaryota</taxon>
        <taxon>Fungi</taxon>
        <taxon>Fungi incertae sedis</taxon>
        <taxon>Blastocladiomycota</taxon>
        <taxon>Blastocladiomycetes</taxon>
        <taxon>Blastocladiales</taxon>
        <taxon>Catenariaceae</taxon>
        <taxon>Catenaria</taxon>
    </lineage>
</organism>
<dbReference type="GO" id="GO:0005634">
    <property type="term" value="C:nucleus"/>
    <property type="evidence" value="ECO:0007669"/>
    <property type="project" value="TreeGrafter"/>
</dbReference>
<evidence type="ECO:0000313" key="4">
    <source>
        <dbReference type="Proteomes" id="UP000193411"/>
    </source>
</evidence>
<dbReference type="Proteomes" id="UP000193411">
    <property type="component" value="Unassembled WGS sequence"/>
</dbReference>
<evidence type="ECO:0000259" key="2">
    <source>
        <dbReference type="Pfam" id="PF23305"/>
    </source>
</evidence>
<dbReference type="Pfam" id="PF23305">
    <property type="entry name" value="DUF7082"/>
    <property type="match status" value="1"/>
</dbReference>
<dbReference type="PANTHER" id="PTHR39463:SF1">
    <property type="entry name" value="MEDUSA"/>
    <property type="match status" value="1"/>
</dbReference>